<evidence type="ECO:0000313" key="2">
    <source>
        <dbReference type="Proteomes" id="UP000295765"/>
    </source>
</evidence>
<accession>A0A4R2KVH9</accession>
<gene>
    <name evidence="1" type="ORF">EV699_1289</name>
</gene>
<evidence type="ECO:0000313" key="1">
    <source>
        <dbReference type="EMBL" id="TCO76837.1"/>
    </source>
</evidence>
<dbReference type="InterPro" id="IPR029063">
    <property type="entry name" value="SAM-dependent_MTases_sf"/>
</dbReference>
<protein>
    <submittedName>
        <fullName evidence="1">Methyltransferase family protein</fullName>
    </submittedName>
</protein>
<sequence>MSGKPVQSLFPPGHFYSPVVDPAALQARRAELWPTHPVVLGIDFDDASHLRVLGEHFPRYLGDYDYPETLPETPELAQFFTRNSQFSWLDCRALFVLLRAWQPRRVIEVGSGFSSLLVADVNRRWFDGTIDVVCIEPYPRPFLSRGVPGITRLLQAPVQAVPLAEFERLAAGDVLFIDSSHVAKTGSDVNFLFFEVLPRLAPGVYVHLHDVFLPADYPQDWVLAENRSWNEQYLLRAFLMFNSVWRIVFGCAYAHHRFPEQVRRALAHPRGRAFGGGSLWLRRQP</sequence>
<keyword evidence="2" id="KW-1185">Reference proteome</keyword>
<dbReference type="SUPFAM" id="SSF53335">
    <property type="entry name" value="S-adenosyl-L-methionine-dependent methyltransferases"/>
    <property type="match status" value="1"/>
</dbReference>
<organism evidence="1 2">
    <name type="scientific">Plasticicumulans lactativorans</name>
    <dbReference type="NCBI Taxonomy" id="1133106"/>
    <lineage>
        <taxon>Bacteria</taxon>
        <taxon>Pseudomonadati</taxon>
        <taxon>Pseudomonadota</taxon>
        <taxon>Gammaproteobacteria</taxon>
        <taxon>Candidatus Competibacteraceae</taxon>
        <taxon>Plasticicumulans</taxon>
    </lineage>
</organism>
<dbReference type="GO" id="GO:0032259">
    <property type="term" value="P:methylation"/>
    <property type="evidence" value="ECO:0007669"/>
    <property type="project" value="UniProtKB-KW"/>
</dbReference>
<dbReference type="RefSeq" id="WP_132545545.1">
    <property type="nucleotide sequence ID" value="NZ_SLWY01000028.1"/>
</dbReference>
<dbReference type="OrthoDB" id="9795498at2"/>
<dbReference type="Gene3D" id="3.40.50.150">
    <property type="entry name" value="Vaccinia Virus protein VP39"/>
    <property type="match status" value="1"/>
</dbReference>
<dbReference type="GO" id="GO:0008168">
    <property type="term" value="F:methyltransferase activity"/>
    <property type="evidence" value="ECO:0007669"/>
    <property type="project" value="UniProtKB-KW"/>
</dbReference>
<keyword evidence="1" id="KW-0808">Transferase</keyword>
<comment type="caution">
    <text evidence="1">The sequence shown here is derived from an EMBL/GenBank/DDBJ whole genome shotgun (WGS) entry which is preliminary data.</text>
</comment>
<proteinExistence type="predicted"/>
<dbReference type="Pfam" id="PF13578">
    <property type="entry name" value="Methyltransf_24"/>
    <property type="match status" value="1"/>
</dbReference>
<dbReference type="Proteomes" id="UP000295765">
    <property type="component" value="Unassembled WGS sequence"/>
</dbReference>
<dbReference type="EMBL" id="SLWY01000028">
    <property type="protein sequence ID" value="TCO76837.1"/>
    <property type="molecule type" value="Genomic_DNA"/>
</dbReference>
<dbReference type="AlphaFoldDB" id="A0A4R2KVH9"/>
<keyword evidence="1" id="KW-0489">Methyltransferase</keyword>
<name>A0A4R2KVH9_9GAMM</name>
<reference evidence="1 2" key="1">
    <citation type="submission" date="2019-03" db="EMBL/GenBank/DDBJ databases">
        <title>Genomic Encyclopedia of Type Strains, Phase IV (KMG-IV): sequencing the most valuable type-strain genomes for metagenomic binning, comparative biology and taxonomic classification.</title>
        <authorList>
            <person name="Goeker M."/>
        </authorList>
    </citation>
    <scope>NUCLEOTIDE SEQUENCE [LARGE SCALE GENOMIC DNA]</scope>
    <source>
        <strain evidence="1 2">DSM 25287</strain>
    </source>
</reference>